<accession>A0ABD1Q9E5</accession>
<keyword evidence="3" id="KW-1185">Reference proteome</keyword>
<evidence type="ECO:0000256" key="1">
    <source>
        <dbReference type="SAM" id="MobiDB-lite"/>
    </source>
</evidence>
<dbReference type="AlphaFoldDB" id="A0ABD1Q9E5"/>
<feature type="region of interest" description="Disordered" evidence="1">
    <location>
        <begin position="1"/>
        <end position="71"/>
    </location>
</feature>
<gene>
    <name evidence="2" type="ORF">Adt_39850</name>
</gene>
<proteinExistence type="predicted"/>
<sequence>MEAAEPLPSSLSDTYQTQSDRNNEEDRNELIGDTTKELSHNNKELEPASDNDQQTACSEIRHESKISSQVQHPMITKGKAGIFKPKVYSSKSIEYNLEPKNVAEVMMNKDWSKAIKEEYDALMKNRTSKLVPFLPSYNIVGNKWVCRLKHTSEGSLQRFKARLVAKDCWADVAIKKKGPASLVRVAAHATLREGWQRRSRRCNCCFAAPVTVVLQRHSGAADGVAAGFGDLGSRFWVKATAAARVSNPSLRFFVAVLEQGASSGN</sequence>
<protein>
    <submittedName>
        <fullName evidence="2">Retrovirus-related Pol polyprotein from transposon RE1</fullName>
    </submittedName>
</protein>
<dbReference type="Proteomes" id="UP001604336">
    <property type="component" value="Unassembled WGS sequence"/>
</dbReference>
<organism evidence="2 3">
    <name type="scientific">Abeliophyllum distichum</name>
    <dbReference type="NCBI Taxonomy" id="126358"/>
    <lineage>
        <taxon>Eukaryota</taxon>
        <taxon>Viridiplantae</taxon>
        <taxon>Streptophyta</taxon>
        <taxon>Embryophyta</taxon>
        <taxon>Tracheophyta</taxon>
        <taxon>Spermatophyta</taxon>
        <taxon>Magnoliopsida</taxon>
        <taxon>eudicotyledons</taxon>
        <taxon>Gunneridae</taxon>
        <taxon>Pentapetalae</taxon>
        <taxon>asterids</taxon>
        <taxon>lamiids</taxon>
        <taxon>Lamiales</taxon>
        <taxon>Oleaceae</taxon>
        <taxon>Forsythieae</taxon>
        <taxon>Abeliophyllum</taxon>
    </lineage>
</organism>
<evidence type="ECO:0000313" key="3">
    <source>
        <dbReference type="Proteomes" id="UP001604336"/>
    </source>
</evidence>
<evidence type="ECO:0000313" key="2">
    <source>
        <dbReference type="EMBL" id="KAL2471714.1"/>
    </source>
</evidence>
<comment type="caution">
    <text evidence="2">The sequence shown here is derived from an EMBL/GenBank/DDBJ whole genome shotgun (WGS) entry which is preliminary data.</text>
</comment>
<reference evidence="3" key="1">
    <citation type="submission" date="2024-07" db="EMBL/GenBank/DDBJ databases">
        <title>Two chromosome-level genome assemblies of Korean endemic species Abeliophyllum distichum and Forsythia ovata (Oleaceae).</title>
        <authorList>
            <person name="Jang H."/>
        </authorList>
    </citation>
    <scope>NUCLEOTIDE SEQUENCE [LARGE SCALE GENOMIC DNA]</scope>
</reference>
<dbReference type="EMBL" id="JBFOLK010000012">
    <property type="protein sequence ID" value="KAL2471714.1"/>
    <property type="molecule type" value="Genomic_DNA"/>
</dbReference>
<name>A0ABD1Q9E5_9LAMI</name>
<feature type="compositionally biased region" description="Polar residues" evidence="1">
    <location>
        <begin position="9"/>
        <end position="20"/>
    </location>
</feature>
<feature type="compositionally biased region" description="Basic and acidic residues" evidence="1">
    <location>
        <begin position="21"/>
        <end position="46"/>
    </location>
</feature>